<accession>A0A0P0XXN6</accession>
<feature type="non-terminal residue" evidence="2">
    <location>
        <position position="1"/>
    </location>
</feature>
<reference evidence="2 3" key="2">
    <citation type="journal article" date="2013" name="Plant Cell Physiol.">
        <title>Rice Annotation Project Database (RAP-DB): an integrative and interactive database for rice genomics.</title>
        <authorList>
            <person name="Sakai H."/>
            <person name="Lee S.S."/>
            <person name="Tanaka T."/>
            <person name="Numa H."/>
            <person name="Kim J."/>
            <person name="Kawahara Y."/>
            <person name="Wakimoto H."/>
            <person name="Yang C.C."/>
            <person name="Iwamoto M."/>
            <person name="Abe T."/>
            <person name="Yamada Y."/>
            <person name="Muto A."/>
            <person name="Inokuchi H."/>
            <person name="Ikemura T."/>
            <person name="Matsumoto T."/>
            <person name="Sasaki T."/>
            <person name="Itoh T."/>
        </authorList>
    </citation>
    <scope>NUCLEOTIDE SEQUENCE [LARGE SCALE GENOMIC DNA]</scope>
    <source>
        <strain evidence="3">cv. Nipponbare</strain>
    </source>
</reference>
<dbReference type="InParanoid" id="A0A0P0XXN6"/>
<keyword evidence="3" id="KW-1185">Reference proteome</keyword>
<feature type="region of interest" description="Disordered" evidence="1">
    <location>
        <begin position="1"/>
        <end position="38"/>
    </location>
</feature>
<reference evidence="2 3" key="3">
    <citation type="journal article" date="2013" name="Rice">
        <title>Improvement of the Oryza sativa Nipponbare reference genome using next generation sequence and optical map data.</title>
        <authorList>
            <person name="Kawahara Y."/>
            <person name="de la Bastide M."/>
            <person name="Hamilton J.P."/>
            <person name="Kanamori H."/>
            <person name="McCombie W.R."/>
            <person name="Ouyang S."/>
            <person name="Schwartz D.C."/>
            <person name="Tanaka T."/>
            <person name="Wu J."/>
            <person name="Zhou S."/>
            <person name="Childs K.L."/>
            <person name="Davidson R.M."/>
            <person name="Lin H."/>
            <person name="Quesada-Ocampo L."/>
            <person name="Vaillancourt B."/>
            <person name="Sakai H."/>
            <person name="Lee S.S."/>
            <person name="Kim J."/>
            <person name="Numa H."/>
            <person name="Itoh T."/>
            <person name="Buell C.R."/>
            <person name="Matsumoto T."/>
        </authorList>
    </citation>
    <scope>NUCLEOTIDE SEQUENCE [LARGE SCALE GENOMIC DNA]</scope>
    <source>
        <strain evidence="3">cv. Nipponbare</strain>
    </source>
</reference>
<dbReference type="Proteomes" id="UP000059680">
    <property type="component" value="Chromosome 10"/>
</dbReference>
<dbReference type="EMBL" id="AP014966">
    <property type="protein sequence ID" value="BAT12182.1"/>
    <property type="molecule type" value="Genomic_DNA"/>
</dbReference>
<evidence type="ECO:0000256" key="1">
    <source>
        <dbReference type="SAM" id="MobiDB-lite"/>
    </source>
</evidence>
<sequence>MQGVWKAWRQTVSRRRASPAAKSERHTAHSGAAAEALKRSRAPCPKIGPRVPLLACARPRGRRPCRACAVCAARPRCPAAPVAAQPLGPASQHACPSRAAQTAAPPVAFRARVRWWPTAWSPPPSASAAPARACRPCRRPAPNRPTVIAVVIDSAPPLHALASKER</sequence>
<dbReference type="Gramene" id="Os10t0574150-00">
    <property type="protein sequence ID" value="Os10t0574150-00"/>
    <property type="gene ID" value="Os10g0574150"/>
</dbReference>
<organism evidence="2 3">
    <name type="scientific">Oryza sativa subsp. japonica</name>
    <name type="common">Rice</name>
    <dbReference type="NCBI Taxonomy" id="39947"/>
    <lineage>
        <taxon>Eukaryota</taxon>
        <taxon>Viridiplantae</taxon>
        <taxon>Streptophyta</taxon>
        <taxon>Embryophyta</taxon>
        <taxon>Tracheophyta</taxon>
        <taxon>Spermatophyta</taxon>
        <taxon>Magnoliopsida</taxon>
        <taxon>Liliopsida</taxon>
        <taxon>Poales</taxon>
        <taxon>Poaceae</taxon>
        <taxon>BOP clade</taxon>
        <taxon>Oryzoideae</taxon>
        <taxon>Oryzeae</taxon>
        <taxon>Oryzinae</taxon>
        <taxon>Oryza</taxon>
        <taxon>Oryza sativa</taxon>
    </lineage>
</organism>
<reference evidence="3" key="1">
    <citation type="journal article" date="2005" name="Nature">
        <title>The map-based sequence of the rice genome.</title>
        <authorList>
            <consortium name="International rice genome sequencing project (IRGSP)"/>
            <person name="Matsumoto T."/>
            <person name="Wu J."/>
            <person name="Kanamori H."/>
            <person name="Katayose Y."/>
            <person name="Fujisawa M."/>
            <person name="Namiki N."/>
            <person name="Mizuno H."/>
            <person name="Yamamoto K."/>
            <person name="Antonio B.A."/>
            <person name="Baba T."/>
            <person name="Sakata K."/>
            <person name="Nagamura Y."/>
            <person name="Aoki H."/>
            <person name="Arikawa K."/>
            <person name="Arita K."/>
            <person name="Bito T."/>
            <person name="Chiden Y."/>
            <person name="Fujitsuka N."/>
            <person name="Fukunaka R."/>
            <person name="Hamada M."/>
            <person name="Harada C."/>
            <person name="Hayashi A."/>
            <person name="Hijishita S."/>
            <person name="Honda M."/>
            <person name="Hosokawa S."/>
            <person name="Ichikawa Y."/>
            <person name="Idonuma A."/>
            <person name="Iijima M."/>
            <person name="Ikeda M."/>
            <person name="Ikeno M."/>
            <person name="Ito K."/>
            <person name="Ito S."/>
            <person name="Ito T."/>
            <person name="Ito Y."/>
            <person name="Ito Y."/>
            <person name="Iwabuchi A."/>
            <person name="Kamiya K."/>
            <person name="Karasawa W."/>
            <person name="Kurita K."/>
            <person name="Katagiri S."/>
            <person name="Kikuta A."/>
            <person name="Kobayashi H."/>
            <person name="Kobayashi N."/>
            <person name="Machita K."/>
            <person name="Maehara T."/>
            <person name="Masukawa M."/>
            <person name="Mizubayashi T."/>
            <person name="Mukai Y."/>
            <person name="Nagasaki H."/>
            <person name="Nagata Y."/>
            <person name="Naito S."/>
            <person name="Nakashima M."/>
            <person name="Nakama Y."/>
            <person name="Nakamichi Y."/>
            <person name="Nakamura M."/>
            <person name="Meguro A."/>
            <person name="Negishi M."/>
            <person name="Ohta I."/>
            <person name="Ohta T."/>
            <person name="Okamoto M."/>
            <person name="Ono N."/>
            <person name="Saji S."/>
            <person name="Sakaguchi M."/>
            <person name="Sakai K."/>
            <person name="Shibata M."/>
            <person name="Shimokawa T."/>
            <person name="Song J."/>
            <person name="Takazaki Y."/>
            <person name="Terasawa K."/>
            <person name="Tsugane M."/>
            <person name="Tsuji K."/>
            <person name="Ueda S."/>
            <person name="Waki K."/>
            <person name="Yamagata H."/>
            <person name="Yamamoto M."/>
            <person name="Yamamoto S."/>
            <person name="Yamane H."/>
            <person name="Yoshiki S."/>
            <person name="Yoshihara R."/>
            <person name="Yukawa K."/>
            <person name="Zhong H."/>
            <person name="Yano M."/>
            <person name="Yuan Q."/>
            <person name="Ouyang S."/>
            <person name="Liu J."/>
            <person name="Jones K.M."/>
            <person name="Gansberger K."/>
            <person name="Moffat K."/>
            <person name="Hill J."/>
            <person name="Bera J."/>
            <person name="Fadrosh D."/>
            <person name="Jin S."/>
            <person name="Johri S."/>
            <person name="Kim M."/>
            <person name="Overton L."/>
            <person name="Reardon M."/>
            <person name="Tsitrin T."/>
            <person name="Vuong H."/>
            <person name="Weaver B."/>
            <person name="Ciecko A."/>
            <person name="Tallon L."/>
            <person name="Jackson J."/>
            <person name="Pai G."/>
            <person name="Aken S.V."/>
            <person name="Utterback T."/>
            <person name="Reidmuller S."/>
            <person name="Feldblyum T."/>
            <person name="Hsiao J."/>
            <person name="Zismann V."/>
            <person name="Iobst S."/>
            <person name="de Vazeille A.R."/>
            <person name="Buell C.R."/>
            <person name="Ying K."/>
            <person name="Li Y."/>
            <person name="Lu T."/>
            <person name="Huang Y."/>
            <person name="Zhao Q."/>
            <person name="Feng Q."/>
            <person name="Zhang L."/>
            <person name="Zhu J."/>
            <person name="Weng Q."/>
            <person name="Mu J."/>
            <person name="Lu Y."/>
            <person name="Fan D."/>
            <person name="Liu Y."/>
            <person name="Guan J."/>
            <person name="Zhang Y."/>
            <person name="Yu S."/>
            <person name="Liu X."/>
            <person name="Zhang Y."/>
            <person name="Hong G."/>
            <person name="Han B."/>
            <person name="Choisne N."/>
            <person name="Demange N."/>
            <person name="Orjeda G."/>
            <person name="Samain S."/>
            <person name="Cattolico L."/>
            <person name="Pelletier E."/>
            <person name="Couloux A."/>
            <person name="Segurens B."/>
            <person name="Wincker P."/>
            <person name="D'Hont A."/>
            <person name="Scarpelli C."/>
            <person name="Weissenbach J."/>
            <person name="Salanoubat M."/>
            <person name="Quetier F."/>
            <person name="Yu Y."/>
            <person name="Kim H.R."/>
            <person name="Rambo T."/>
            <person name="Currie J."/>
            <person name="Collura K."/>
            <person name="Luo M."/>
            <person name="Yang T."/>
            <person name="Ammiraju J.S.S."/>
            <person name="Engler F."/>
            <person name="Soderlund C."/>
            <person name="Wing R.A."/>
            <person name="Palmer L.E."/>
            <person name="de la Bastide M."/>
            <person name="Spiegel L."/>
            <person name="Nascimento L."/>
            <person name="Zutavern T."/>
            <person name="O'Shaughnessy A."/>
            <person name="Dike S."/>
            <person name="Dedhia N."/>
            <person name="Preston R."/>
            <person name="Balija V."/>
            <person name="McCombie W.R."/>
            <person name="Chow T."/>
            <person name="Chen H."/>
            <person name="Chung M."/>
            <person name="Chen C."/>
            <person name="Shaw J."/>
            <person name="Wu H."/>
            <person name="Hsiao K."/>
            <person name="Chao Y."/>
            <person name="Chu M."/>
            <person name="Cheng C."/>
            <person name="Hour A."/>
            <person name="Lee P."/>
            <person name="Lin S."/>
            <person name="Lin Y."/>
            <person name="Liou J."/>
            <person name="Liu S."/>
            <person name="Hsing Y."/>
            <person name="Raghuvanshi S."/>
            <person name="Mohanty A."/>
            <person name="Bharti A.K."/>
            <person name="Gaur A."/>
            <person name="Gupta V."/>
            <person name="Kumar D."/>
            <person name="Ravi V."/>
            <person name="Vij S."/>
            <person name="Kapur A."/>
            <person name="Khurana P."/>
            <person name="Khurana P."/>
            <person name="Khurana J.P."/>
            <person name="Tyagi A.K."/>
            <person name="Gaikwad K."/>
            <person name="Singh A."/>
            <person name="Dalal V."/>
            <person name="Srivastava S."/>
            <person name="Dixit A."/>
            <person name="Pal A.K."/>
            <person name="Ghazi I.A."/>
            <person name="Yadav M."/>
            <person name="Pandit A."/>
            <person name="Bhargava A."/>
            <person name="Sureshbabu K."/>
            <person name="Batra K."/>
            <person name="Sharma T.R."/>
            <person name="Mohapatra T."/>
            <person name="Singh N.K."/>
            <person name="Messing J."/>
            <person name="Nelson A.B."/>
            <person name="Fuks G."/>
            <person name="Kavchok S."/>
            <person name="Keizer G."/>
            <person name="Linton E."/>
            <person name="Llaca V."/>
            <person name="Song R."/>
            <person name="Tanyolac B."/>
            <person name="Young S."/>
            <person name="Ho-Il K."/>
            <person name="Hahn J.H."/>
            <person name="Sangsakoo G."/>
            <person name="Vanavichit A."/>
            <person name="de Mattos Luiz.A.T."/>
            <person name="Zimmer P.D."/>
            <person name="Malone G."/>
            <person name="Dellagostin O."/>
            <person name="de Oliveira A.C."/>
            <person name="Bevan M."/>
            <person name="Bancroft I."/>
            <person name="Minx P."/>
            <person name="Cordum H."/>
            <person name="Wilson R."/>
            <person name="Cheng Z."/>
            <person name="Jin W."/>
            <person name="Jiang J."/>
            <person name="Leong S.A."/>
            <person name="Iwama H."/>
            <person name="Gojobori T."/>
            <person name="Itoh T."/>
            <person name="Niimura Y."/>
            <person name="Fujii Y."/>
            <person name="Habara T."/>
            <person name="Sakai H."/>
            <person name="Sato Y."/>
            <person name="Wilson G."/>
            <person name="Kumar K."/>
            <person name="McCouch S."/>
            <person name="Juretic N."/>
            <person name="Hoen D."/>
            <person name="Wright S."/>
            <person name="Bruskiewich R."/>
            <person name="Bureau T."/>
            <person name="Miyao A."/>
            <person name="Hirochika H."/>
            <person name="Nishikawa T."/>
            <person name="Kadowaki K."/>
            <person name="Sugiura M."/>
            <person name="Burr B."/>
            <person name="Sasaki T."/>
        </authorList>
    </citation>
    <scope>NUCLEOTIDE SEQUENCE [LARGE SCALE GENOMIC DNA]</scope>
    <source>
        <strain evidence="3">cv. Nipponbare</strain>
    </source>
</reference>
<evidence type="ECO:0000313" key="2">
    <source>
        <dbReference type="EMBL" id="BAT12182.1"/>
    </source>
</evidence>
<proteinExistence type="predicted"/>
<dbReference type="PaxDb" id="39947-A0A0P0XXN6"/>
<protein>
    <submittedName>
        <fullName evidence="2">Os10g0574150 protein</fullName>
    </submittedName>
</protein>
<dbReference type="AlphaFoldDB" id="A0A0P0XXN6"/>
<name>A0A0P0XXN6_ORYSJ</name>
<gene>
    <name evidence="2" type="ordered locus">Os10g0574150</name>
    <name evidence="2" type="ORF">OSNPB_100574150</name>
</gene>
<evidence type="ECO:0000313" key="3">
    <source>
        <dbReference type="Proteomes" id="UP000059680"/>
    </source>
</evidence>